<evidence type="ECO:0000256" key="4">
    <source>
        <dbReference type="ARBA" id="ARBA00022741"/>
    </source>
</evidence>
<feature type="compositionally biased region" description="Polar residues" evidence="14">
    <location>
        <begin position="501"/>
        <end position="518"/>
    </location>
</feature>
<dbReference type="SMART" id="SM00490">
    <property type="entry name" value="HELICc"/>
    <property type="match status" value="1"/>
</dbReference>
<keyword evidence="9" id="KW-0805">Transcription regulation</keyword>
<protein>
    <submittedName>
        <fullName evidence="18">Helicase domino-like protein</fullName>
    </submittedName>
</protein>
<feature type="region of interest" description="Disordered" evidence="14">
    <location>
        <begin position="222"/>
        <end position="253"/>
    </location>
</feature>
<feature type="region of interest" description="Disordered" evidence="14">
    <location>
        <begin position="2139"/>
        <end position="2176"/>
    </location>
</feature>
<dbReference type="InterPro" id="IPR050520">
    <property type="entry name" value="INO80/SWR1_helicase"/>
</dbReference>
<dbReference type="GO" id="GO:0006338">
    <property type="term" value="P:chromatin remodeling"/>
    <property type="evidence" value="ECO:0007669"/>
    <property type="project" value="UniProtKB-ARBA"/>
</dbReference>
<feature type="region of interest" description="Disordered" evidence="14">
    <location>
        <begin position="1653"/>
        <end position="1672"/>
    </location>
</feature>
<feature type="compositionally biased region" description="Acidic residues" evidence="14">
    <location>
        <begin position="592"/>
        <end position="610"/>
    </location>
</feature>
<dbReference type="GO" id="GO:0005524">
    <property type="term" value="F:ATP binding"/>
    <property type="evidence" value="ECO:0007669"/>
    <property type="project" value="UniProtKB-KW"/>
</dbReference>
<dbReference type="InterPro" id="IPR038718">
    <property type="entry name" value="SNF2-like_sf"/>
</dbReference>
<dbReference type="GO" id="GO:0140096">
    <property type="term" value="F:catalytic activity, acting on a protein"/>
    <property type="evidence" value="ECO:0007669"/>
    <property type="project" value="UniProtKB-ARBA"/>
</dbReference>
<keyword evidence="5" id="KW-0378">Hydrolase</keyword>
<reference evidence="18 19" key="1">
    <citation type="journal article" date="2018" name="Gigascience">
        <title>Genomes of trombidid mites reveal novel predicted allergens and laterally-transferred genes associated with secondary metabolism.</title>
        <authorList>
            <person name="Dong X."/>
            <person name="Chaisiri K."/>
            <person name="Xia D."/>
            <person name="Armstrong S.D."/>
            <person name="Fang Y."/>
            <person name="Donnelly M.J."/>
            <person name="Kadowaki T."/>
            <person name="McGarry J.W."/>
            <person name="Darby A.C."/>
            <person name="Makepeace B.L."/>
        </authorList>
    </citation>
    <scope>NUCLEOTIDE SEQUENCE [LARGE SCALE GENOMIC DNA]</scope>
    <source>
        <strain evidence="18">UoL-UT</strain>
    </source>
</reference>
<dbReference type="InterPro" id="IPR027417">
    <property type="entry name" value="P-loop_NTPase"/>
</dbReference>
<evidence type="ECO:0000256" key="7">
    <source>
        <dbReference type="ARBA" id="ARBA00022840"/>
    </source>
</evidence>
<dbReference type="InterPro" id="IPR001650">
    <property type="entry name" value="Helicase_C-like"/>
</dbReference>
<feature type="compositionally biased region" description="Acidic residues" evidence="14">
    <location>
        <begin position="521"/>
        <end position="538"/>
    </location>
</feature>
<keyword evidence="12" id="KW-0539">Nucleus</keyword>
<feature type="compositionally biased region" description="Basic and acidic residues" evidence="14">
    <location>
        <begin position="21"/>
        <end position="35"/>
    </location>
</feature>
<keyword evidence="3" id="KW-0597">Phosphoprotein</keyword>
<dbReference type="GO" id="GO:0042393">
    <property type="term" value="F:histone binding"/>
    <property type="evidence" value="ECO:0007669"/>
    <property type="project" value="TreeGrafter"/>
</dbReference>
<dbReference type="Gene3D" id="3.40.50.10810">
    <property type="entry name" value="Tandem AAA-ATPase domain"/>
    <property type="match status" value="1"/>
</dbReference>
<evidence type="ECO:0000256" key="14">
    <source>
        <dbReference type="SAM" id="MobiDB-lite"/>
    </source>
</evidence>
<comment type="similarity">
    <text evidence="2">Belongs to the SNF2/RAD54 helicase family. SWR1 subfamily.</text>
</comment>
<feature type="compositionally biased region" description="Basic and acidic residues" evidence="14">
    <location>
        <begin position="1658"/>
        <end position="1672"/>
    </location>
</feature>
<dbReference type="Pfam" id="PF07529">
    <property type="entry name" value="HSA"/>
    <property type="match status" value="1"/>
</dbReference>
<dbReference type="SMART" id="SM00573">
    <property type="entry name" value="HSA"/>
    <property type="match status" value="1"/>
</dbReference>
<keyword evidence="19" id="KW-1185">Reference proteome</keyword>
<dbReference type="GO" id="GO:0010557">
    <property type="term" value="P:positive regulation of macromolecule biosynthetic process"/>
    <property type="evidence" value="ECO:0007669"/>
    <property type="project" value="UniProtKB-ARBA"/>
</dbReference>
<evidence type="ECO:0000256" key="10">
    <source>
        <dbReference type="ARBA" id="ARBA00023125"/>
    </source>
</evidence>
<dbReference type="InterPro" id="IPR049730">
    <property type="entry name" value="SNF2/RAD54-like_C"/>
</dbReference>
<evidence type="ECO:0000259" key="17">
    <source>
        <dbReference type="PROSITE" id="PS51204"/>
    </source>
</evidence>
<feature type="domain" description="HSA" evidence="17">
    <location>
        <begin position="304"/>
        <end position="376"/>
    </location>
</feature>
<keyword evidence="13" id="KW-0175">Coiled coil</keyword>
<evidence type="ECO:0000256" key="9">
    <source>
        <dbReference type="ARBA" id="ARBA00023015"/>
    </source>
</evidence>
<dbReference type="GO" id="GO:0004386">
    <property type="term" value="F:helicase activity"/>
    <property type="evidence" value="ECO:0007669"/>
    <property type="project" value="UniProtKB-KW"/>
</dbReference>
<feature type="domain" description="Helicase C-terminal" evidence="16">
    <location>
        <begin position="1426"/>
        <end position="1576"/>
    </location>
</feature>
<accession>A0A443SRV1</accession>
<evidence type="ECO:0000256" key="8">
    <source>
        <dbReference type="ARBA" id="ARBA00022853"/>
    </source>
</evidence>
<gene>
    <name evidence="18" type="ORF">B4U80_00616</name>
</gene>
<dbReference type="STRING" id="299467.A0A443SRV1"/>
<dbReference type="CDD" id="cd18793">
    <property type="entry name" value="SF2_C_SNF"/>
    <property type="match status" value="1"/>
</dbReference>
<dbReference type="InterPro" id="IPR000330">
    <property type="entry name" value="SNF2_N"/>
</dbReference>
<feature type="compositionally biased region" description="Low complexity" evidence="14">
    <location>
        <begin position="2933"/>
        <end position="2947"/>
    </location>
</feature>
<dbReference type="Gene3D" id="1.20.120.850">
    <property type="entry name" value="SWI2/SNF2 ATPases, N-terminal domain"/>
    <property type="match status" value="1"/>
</dbReference>
<dbReference type="FunFam" id="1.20.120.850:FF:000012">
    <property type="entry name" value="protein PHOTOPERIOD-INDEPENDENT EARLY FLOWERING 1 isoform X3"/>
    <property type="match status" value="1"/>
</dbReference>
<organism evidence="18 19">
    <name type="scientific">Leptotrombidium deliense</name>
    <dbReference type="NCBI Taxonomy" id="299467"/>
    <lineage>
        <taxon>Eukaryota</taxon>
        <taxon>Metazoa</taxon>
        <taxon>Ecdysozoa</taxon>
        <taxon>Arthropoda</taxon>
        <taxon>Chelicerata</taxon>
        <taxon>Arachnida</taxon>
        <taxon>Acari</taxon>
        <taxon>Acariformes</taxon>
        <taxon>Trombidiformes</taxon>
        <taxon>Prostigmata</taxon>
        <taxon>Anystina</taxon>
        <taxon>Parasitengona</taxon>
        <taxon>Trombiculoidea</taxon>
        <taxon>Trombiculidae</taxon>
        <taxon>Leptotrombidium</taxon>
    </lineage>
</organism>
<dbReference type="PANTHER" id="PTHR45685">
    <property type="entry name" value="HELICASE SRCAP-RELATED"/>
    <property type="match status" value="1"/>
</dbReference>
<dbReference type="VEuPathDB" id="VectorBase:LDEU001804"/>
<dbReference type="InterPro" id="IPR014012">
    <property type="entry name" value="HSA_dom"/>
</dbReference>
<evidence type="ECO:0000256" key="3">
    <source>
        <dbReference type="ARBA" id="ARBA00022553"/>
    </source>
</evidence>
<feature type="region of interest" description="Disordered" evidence="14">
    <location>
        <begin position="1"/>
        <end position="42"/>
    </location>
</feature>
<feature type="non-terminal residue" evidence="18">
    <location>
        <position position="2974"/>
    </location>
</feature>
<dbReference type="FunFam" id="3.40.50.10810:FF:000005">
    <property type="entry name" value="Photoperiod-independent early flowering 1"/>
    <property type="match status" value="1"/>
</dbReference>
<dbReference type="PROSITE" id="PS51204">
    <property type="entry name" value="HSA"/>
    <property type="match status" value="1"/>
</dbReference>
<dbReference type="PROSITE" id="PS51194">
    <property type="entry name" value="HELICASE_CTER"/>
    <property type="match status" value="1"/>
</dbReference>
<feature type="region of interest" description="Disordered" evidence="14">
    <location>
        <begin position="579"/>
        <end position="610"/>
    </location>
</feature>
<evidence type="ECO:0000256" key="1">
    <source>
        <dbReference type="ARBA" id="ARBA00004123"/>
    </source>
</evidence>
<keyword evidence="7" id="KW-0067">ATP-binding</keyword>
<dbReference type="PANTHER" id="PTHR45685:SF1">
    <property type="entry name" value="HELICASE SRCAP"/>
    <property type="match status" value="1"/>
</dbReference>
<dbReference type="Pfam" id="PF00176">
    <property type="entry name" value="SNF2-rel_dom"/>
    <property type="match status" value="1"/>
</dbReference>
<evidence type="ECO:0000256" key="6">
    <source>
        <dbReference type="ARBA" id="ARBA00022806"/>
    </source>
</evidence>
<keyword evidence="10" id="KW-0238">DNA-binding</keyword>
<dbReference type="GO" id="GO:0000812">
    <property type="term" value="C:Swr1 complex"/>
    <property type="evidence" value="ECO:0007669"/>
    <property type="project" value="TreeGrafter"/>
</dbReference>
<dbReference type="GO" id="GO:0010468">
    <property type="term" value="P:regulation of gene expression"/>
    <property type="evidence" value="ECO:0007669"/>
    <property type="project" value="UniProtKB-ARBA"/>
</dbReference>
<feature type="domain" description="Helicase ATP-binding" evidence="15">
    <location>
        <begin position="697"/>
        <end position="862"/>
    </location>
</feature>
<dbReference type="SUPFAM" id="SSF52540">
    <property type="entry name" value="P-loop containing nucleoside triphosphate hydrolases"/>
    <property type="match status" value="3"/>
</dbReference>
<dbReference type="GO" id="GO:0003677">
    <property type="term" value="F:DNA binding"/>
    <property type="evidence" value="ECO:0007669"/>
    <property type="project" value="UniProtKB-KW"/>
</dbReference>
<sequence>MMLPITTPSDASSSLNNGISEKNETENGEELEKSDISTTNIGDLIHTDSSVSSMYQESKSEVKRHFSDELSEVDAKRPRIDKDYDSNMILAALEFEYQKCREMYCDHLVELFFLEQQGNMMDYYNWRKKPSTLGLLQYLKENAVDEQDFEDLKSLKQALDMSAINSKSSVHQGESVQSILCTSVVSNPSVAQHTAVSSTSPLVTSRSLSTISCISGTNSHLLPTHNSSSVQNPVSLKTHSDPQSTLPSISSTNTNINRQHSIAAVYDASIGSQEQIVERAKQEAYVMQRITDLRKEGLWTAKRLPKVQEPPRAKAHWDYLLEEMMWLSTDFSQERKWKKAAAKKCSKMIVKYFQEKDMQAEKAQREEQLRLKKIAANVSKLIREFWSNVEKFVEFRQQTRLEEKRKKALDIHLNYIVDQTEKFSSWLAEGMAKSHEVDVENPSKISVTEVNDIDFDPEKMSETDDEETIAKEEAESEVFDNQQEVELLKQEGEMPLEELVQSYSEQSVHSKRSLIQSSRDVDDEEFTIDEDEEDDEETIREQEDKYEQINDYSAELKALKDEADIPIESLLSSFGKLNDRSFDETESNTVDSIEDNDSDEYNDSPLESESEAEEIGMQFLINPESEEVKFSEVVNERDGKSLGKSGPSRDITDIAAGAERIQPKGNTLLTTNVVTKIPFLLKHQLREYQHIGLDWLAAMYDRKLNGILADEMGLGKTIQTIALLSHLACDKGIWGPHLIVVPTSVMLNWEMEIKKWCPAFKILTYYGSPKERKQKRQGWTKPNQFHICITSYKLVIQDHQSFRRKKWKYLILDEAQHIKNFKSQRWQMLLNFNTSRRLLLTGTPLQNNLMELWSLMHFLMPNVFSSHRDFKDWFVNPVTGMIEGNHEYNEGLIKRLHKVLRPFLLRRLKQEVEKQLPKKYEHIVLCRLSKRQRFLYEEFMNLTKTKETLANGNFLSVINVLMQLRKVCNHPNLFESRPIVSPFAMEGIRYHTASLVTNISDYDPFTHVNLDLLRSKLIEYSYNLSAFAQHRIRKFHATPKLIEEIDSSPDPPPKVPRGKIRLQIKTTSTPSSSVQQLRTFPIKHQSMTTATRQQILTSPTQHLVQLTSFSQPVLQNSRFVLLSNASLNNPVKTVSNASTIVSVNETNSQQNITISSGNIIKKWNISAPITSVAQSTQIGSHKVPFQIGKLVQTPSGQHILLKPVQTTSHMPLSTPIPAAMKPVLITKPMNPPVTAVVETTTVSDDRSLSEFRKQKIKLIQNEERRNKLRFLGTLNASRCSTSALYAPDLIDVSKIDRHIVSKSNSAFNTGIGYFHCRNCHNNLNDNHFEFTETLCHMVNNPETLLGKLREIVNHFMFVVPTVSAPCVQIHVSHPKPSNETAKANFVAELHRHVSEKCQLLHPIVTNLRTQFPELRLIQYDCGKLQTLDRLLWSLKSGGHRVLIFTQMSRMLDIFEQFLNYHGHTYLRLDGSTKIEQRQALMERFNADKRIFCFILSTRSGGIGVNLTGADTVIFYDSDWNPTMDAQAQDRCHRIGQTRDVHIYRLISEKTVEENILKKAQQKRLLGDVAIEGGNFTTAFFKHNAIRELFGIESSLSLESYSNDKDESLAMAEDSHLESELEQALEEAEEAQDIAAAKTARAEAAAEFAEFDETIPIESDTRDSEEKSPEEKEMDKMLYQLSPVERYAMQFLESIQEPIQAEQLKQAEEIEAHKKEWELGHLKSLKEEEERAAVDVESDRDDLLTMSREDAYSQVKNRNSKNYCRKSETLTSSESNGVDVCSKSKLKANHNDNDSTLSYRRLSRQKLKTADSKYNCKSENNTQCKTSVDNRVLRRSLRSPYKLKNSFSSNSGRAKRTSAVIAEQQIKIATYSSEGSDCSNNSTLSNGNGVKAHNSRKTVFISYTGLDQMPIWAPPTPPQDENDLYIDYSIGFLYQKSVMPESQLPSVYIPKDAKRVKLDSNTLGTFLFYSQVLSTYLILFCAVRSKQSKTRKEELISIPRSLFDRPSATLQKLRKEIKALKMRGVISGGPDFQQLQKLIGSSGNLPQPITLSQQAAASKTPHLILQGVQHSEHSPWAIFEDWTILHVIQFLQELPVNLMPLSTGHIPNWDLVSDALNSLSCSFRSAKMCRHHYETIILPREDGKLTNDPSNKKQKKQPKTTQPNVAQSMTASTASKTRLPKTNCLLQQDGNASFSQLCNSRFDAIKLLSHKRTPTLKPLFINPTGKNQKHIALLLENGITYEQPLTPVQVAANRAERIAKEKAKNHQLQQDQVRQQRQPVPQIKPSTQVKTTVANSLPSTQQQLQHAIQAKVAAALSQNSSSTPKTTTSFISGISSANIIQQKSASQQVADLAKALSQAAASYTSSNQAQMSSVSSNLPEGTRITPAAGSGTVTIPSGVQEIQQQTAVNQATGTVISVSALPQQSSQKIVTAIAPSSQITAHISTATKLTQAQLQAYRQQVIIRQQQQQQHHSARQFQSQTQQIQIQPSQQVSPQIHLQPVTSQPQVQRLQFSGTIGQQSSQQTVSQPSQSLIAASSIKPVTATGVMTSGALPVAVPLASSQQQRIFTTTKPQQVNIARTTTVSEAELAHLLTRNQRSQATITQPNQQSKSISLHPGLTHNQILQLQQAVQQQVVSQPLQQSQSNTLLSQSAAQVSQQVLQCPVTLVKTVPAPSTITSASQTVTIPVSAVTMAGVNILTSHQVNKVGVTTTANTASPINAQLKQLQLLNPQRRIHLQTAQQHVHSGQHQITQVSSSQPTIGSQGGQKIAAIVGQGKAITQIPGGLGTFQIVHQPTAAATPGQTKLSTPVTVQQLQQVIKGGLVLPHNLPHTIHVTQSTSAGGTAQLIPQSLLQAMTQSKVQQSSGGGETQHNTSQTSVTSSPITVTQINTNTPSIKHIQVVSTSQSSQSANASKNIVIGSQSAQAILQAATLQQSQPQTTSSTSSSNSDTVVLTENDTKKNDESVVIVSDNIVSD</sequence>
<dbReference type="Gene3D" id="3.40.50.300">
    <property type="entry name" value="P-loop containing nucleotide triphosphate hydrolases"/>
    <property type="match status" value="1"/>
</dbReference>
<keyword evidence="11" id="KW-0804">Transcription</keyword>
<keyword evidence="8" id="KW-0156">Chromatin regulator</keyword>
<comment type="subcellular location">
    <subcellularLocation>
        <location evidence="1">Nucleus</location>
    </subcellularLocation>
</comment>
<evidence type="ECO:0000256" key="11">
    <source>
        <dbReference type="ARBA" id="ARBA00023163"/>
    </source>
</evidence>
<feature type="region of interest" description="Disordered" evidence="14">
    <location>
        <begin position="496"/>
        <end position="546"/>
    </location>
</feature>
<proteinExistence type="inferred from homology"/>
<dbReference type="GO" id="GO:0016887">
    <property type="term" value="F:ATP hydrolysis activity"/>
    <property type="evidence" value="ECO:0007669"/>
    <property type="project" value="TreeGrafter"/>
</dbReference>
<evidence type="ECO:0000256" key="12">
    <source>
        <dbReference type="ARBA" id="ARBA00023242"/>
    </source>
</evidence>
<dbReference type="OrthoDB" id="372624at2759"/>
<feature type="compositionally biased region" description="Polar residues" evidence="14">
    <location>
        <begin position="1"/>
        <end position="20"/>
    </location>
</feature>
<evidence type="ECO:0000256" key="2">
    <source>
        <dbReference type="ARBA" id="ARBA00009220"/>
    </source>
</evidence>
<evidence type="ECO:0000259" key="16">
    <source>
        <dbReference type="PROSITE" id="PS51194"/>
    </source>
</evidence>
<feature type="region of interest" description="Disordered" evidence="14">
    <location>
        <begin position="2856"/>
        <end position="2883"/>
    </location>
</feature>
<evidence type="ECO:0000313" key="18">
    <source>
        <dbReference type="EMBL" id="RWS30237.1"/>
    </source>
</evidence>
<comment type="caution">
    <text evidence="18">The sequence shown here is derived from an EMBL/GenBank/DDBJ whole genome shotgun (WGS) entry which is preliminary data.</text>
</comment>
<evidence type="ECO:0000259" key="15">
    <source>
        <dbReference type="PROSITE" id="PS51192"/>
    </source>
</evidence>
<dbReference type="EMBL" id="NCKV01000583">
    <property type="protein sequence ID" value="RWS30237.1"/>
    <property type="molecule type" value="Genomic_DNA"/>
</dbReference>
<feature type="region of interest" description="Disordered" evidence="14">
    <location>
        <begin position="2933"/>
        <end position="2962"/>
    </location>
</feature>
<feature type="compositionally biased region" description="Polar residues" evidence="14">
    <location>
        <begin position="2163"/>
        <end position="2175"/>
    </location>
</feature>
<dbReference type="Proteomes" id="UP000288716">
    <property type="component" value="Unassembled WGS sequence"/>
</dbReference>
<dbReference type="PROSITE" id="PS51192">
    <property type="entry name" value="HELICASE_ATP_BIND_1"/>
    <property type="match status" value="1"/>
</dbReference>
<evidence type="ECO:0000313" key="19">
    <source>
        <dbReference type="Proteomes" id="UP000288716"/>
    </source>
</evidence>
<feature type="coiled-coil region" evidence="13">
    <location>
        <begin position="1610"/>
        <end position="1644"/>
    </location>
</feature>
<name>A0A443SRV1_9ACAR</name>
<dbReference type="SMART" id="SM00487">
    <property type="entry name" value="DEXDc"/>
    <property type="match status" value="1"/>
</dbReference>
<dbReference type="InterPro" id="IPR014001">
    <property type="entry name" value="Helicase_ATP-bd"/>
</dbReference>
<dbReference type="FunFam" id="3.40.50.300:FF:000529">
    <property type="entry name" value="helicase SRCAP isoform X1"/>
    <property type="match status" value="1"/>
</dbReference>
<keyword evidence="6 18" id="KW-0347">Helicase</keyword>
<dbReference type="Pfam" id="PF00271">
    <property type="entry name" value="Helicase_C"/>
    <property type="match status" value="1"/>
</dbReference>
<dbReference type="CDD" id="cd18003">
    <property type="entry name" value="DEXQc_SRCAP"/>
    <property type="match status" value="1"/>
</dbReference>
<evidence type="ECO:0000256" key="13">
    <source>
        <dbReference type="SAM" id="Coils"/>
    </source>
</evidence>
<evidence type="ECO:0000256" key="5">
    <source>
        <dbReference type="ARBA" id="ARBA00022801"/>
    </source>
</evidence>
<keyword evidence="4" id="KW-0547">Nucleotide-binding</keyword>